<evidence type="ECO:0000256" key="7">
    <source>
        <dbReference type="SAM" id="MobiDB-lite"/>
    </source>
</evidence>
<dbReference type="Proteomes" id="UP000199664">
    <property type="component" value="Unassembled WGS sequence"/>
</dbReference>
<evidence type="ECO:0000256" key="6">
    <source>
        <dbReference type="ARBA" id="ARBA00023136"/>
    </source>
</evidence>
<dbReference type="Pfam" id="PF25917">
    <property type="entry name" value="BSH_RND"/>
    <property type="match status" value="1"/>
</dbReference>
<dbReference type="GO" id="GO:1990281">
    <property type="term" value="C:efflux pump complex"/>
    <property type="evidence" value="ECO:0007669"/>
    <property type="project" value="TreeGrafter"/>
</dbReference>
<evidence type="ECO:0000256" key="5">
    <source>
        <dbReference type="ARBA" id="ARBA00022519"/>
    </source>
</evidence>
<keyword evidence="3" id="KW-0813">Transport</keyword>
<organism evidence="12 13">
    <name type="scientific">Bosea lupini</name>
    <dbReference type="NCBI Taxonomy" id="1036779"/>
    <lineage>
        <taxon>Bacteria</taxon>
        <taxon>Pseudomonadati</taxon>
        <taxon>Pseudomonadota</taxon>
        <taxon>Alphaproteobacteria</taxon>
        <taxon>Hyphomicrobiales</taxon>
        <taxon>Boseaceae</taxon>
        <taxon>Bosea</taxon>
    </lineage>
</organism>
<dbReference type="InterPro" id="IPR058624">
    <property type="entry name" value="MdtA-like_HH"/>
</dbReference>
<feature type="region of interest" description="Disordered" evidence="7">
    <location>
        <begin position="360"/>
        <end position="381"/>
    </location>
</feature>
<dbReference type="Gene3D" id="2.40.30.170">
    <property type="match status" value="1"/>
</dbReference>
<dbReference type="Gene3D" id="2.40.50.100">
    <property type="match status" value="1"/>
</dbReference>
<dbReference type="InterPro" id="IPR058626">
    <property type="entry name" value="MdtA-like_b-barrel"/>
</dbReference>
<sequence>MKRYAIIALLVAVSVFAAWRVIRPQDGPEQAHAERRAGPIASPVTTVLAGRADIPVTRRSIGFAEPVAIVAVKSRLDGIIADMHVKEGQEVKQGDLLFTLDDRELKAQVARDEANVERDKATVAQKRADLARQKSLVDKGAGTQQALDQATADEAVATAAVKADEATLALDRVRLGYTTITAPISGRLGAIAATPGNAVRANDASSNLVTVTQLAPIRVTFTLPERDLTLLQEAAKAQMPAKVTAYASGTREELATGDLSFIDSAVDIPSGTVSVKALFANDPHRLWPGQYVDVVVQLGMLPGSVTVPSVALQEGQKGPFVYVAKADDTVEARTVKVASNENGIVAIASGLSQDEKVVTEGQSRLSPGARIRLTAPQTAKP</sequence>
<protein>
    <submittedName>
        <fullName evidence="12">Membrane fusion protein, multidrug efflux system</fullName>
    </submittedName>
</protein>
<dbReference type="PANTHER" id="PTHR30469">
    <property type="entry name" value="MULTIDRUG RESISTANCE PROTEIN MDTA"/>
    <property type="match status" value="1"/>
</dbReference>
<keyword evidence="5" id="KW-0997">Cell inner membrane</keyword>
<keyword evidence="13" id="KW-1185">Reference proteome</keyword>
<keyword evidence="6" id="KW-0472">Membrane</keyword>
<dbReference type="RefSeq" id="WP_091840829.1">
    <property type="nucleotide sequence ID" value="NZ_FOAN01000010.1"/>
</dbReference>
<evidence type="ECO:0000259" key="11">
    <source>
        <dbReference type="Pfam" id="PF25967"/>
    </source>
</evidence>
<dbReference type="STRING" id="1036779.SAMN04515666_11023"/>
<feature type="domain" description="Multidrug resistance protein MdtA-like alpha-helical hairpin" evidence="8">
    <location>
        <begin position="113"/>
        <end position="178"/>
    </location>
</feature>
<evidence type="ECO:0000259" key="10">
    <source>
        <dbReference type="Pfam" id="PF25944"/>
    </source>
</evidence>
<feature type="domain" description="Multidrug resistance protein MdtA-like barrel-sandwich hybrid" evidence="9">
    <location>
        <begin position="69"/>
        <end position="210"/>
    </location>
</feature>
<evidence type="ECO:0000313" key="12">
    <source>
        <dbReference type="EMBL" id="SEM33103.1"/>
    </source>
</evidence>
<dbReference type="InterPro" id="IPR058627">
    <property type="entry name" value="MdtA-like_C"/>
</dbReference>
<dbReference type="AlphaFoldDB" id="A0A1H7XHH2"/>
<dbReference type="NCBIfam" id="TIGR01730">
    <property type="entry name" value="RND_mfp"/>
    <property type="match status" value="1"/>
</dbReference>
<evidence type="ECO:0000256" key="4">
    <source>
        <dbReference type="ARBA" id="ARBA00022475"/>
    </source>
</evidence>
<gene>
    <name evidence="12" type="ORF">SAMN04515666_11023</name>
</gene>
<dbReference type="Gene3D" id="1.10.287.470">
    <property type="entry name" value="Helix hairpin bin"/>
    <property type="match status" value="1"/>
</dbReference>
<evidence type="ECO:0000259" key="9">
    <source>
        <dbReference type="Pfam" id="PF25917"/>
    </source>
</evidence>
<dbReference type="OrthoDB" id="9783047at2"/>
<dbReference type="GO" id="GO:0015562">
    <property type="term" value="F:efflux transmembrane transporter activity"/>
    <property type="evidence" value="ECO:0007669"/>
    <property type="project" value="TreeGrafter"/>
</dbReference>
<dbReference type="PANTHER" id="PTHR30469:SF36">
    <property type="entry name" value="BLL3903 PROTEIN"/>
    <property type="match status" value="1"/>
</dbReference>
<dbReference type="EMBL" id="FOAN01000010">
    <property type="protein sequence ID" value="SEM33103.1"/>
    <property type="molecule type" value="Genomic_DNA"/>
</dbReference>
<evidence type="ECO:0000256" key="1">
    <source>
        <dbReference type="ARBA" id="ARBA00004236"/>
    </source>
</evidence>
<proteinExistence type="inferred from homology"/>
<comment type="subcellular location">
    <subcellularLocation>
        <location evidence="1">Cell membrane</location>
    </subcellularLocation>
</comment>
<evidence type="ECO:0000259" key="8">
    <source>
        <dbReference type="Pfam" id="PF25876"/>
    </source>
</evidence>
<keyword evidence="4" id="KW-1003">Cell membrane</keyword>
<dbReference type="InterPro" id="IPR058625">
    <property type="entry name" value="MdtA-like_BSH"/>
</dbReference>
<accession>A0A1H7XHH2</accession>
<name>A0A1H7XHH2_9HYPH</name>
<evidence type="ECO:0000256" key="3">
    <source>
        <dbReference type="ARBA" id="ARBA00022448"/>
    </source>
</evidence>
<dbReference type="Pfam" id="PF25944">
    <property type="entry name" value="Beta-barrel_RND"/>
    <property type="match status" value="1"/>
</dbReference>
<evidence type="ECO:0000313" key="13">
    <source>
        <dbReference type="Proteomes" id="UP000199664"/>
    </source>
</evidence>
<dbReference type="SUPFAM" id="SSF111369">
    <property type="entry name" value="HlyD-like secretion proteins"/>
    <property type="match status" value="1"/>
</dbReference>
<feature type="domain" description="Multidrug resistance protein MdtA-like beta-barrel" evidence="10">
    <location>
        <begin position="216"/>
        <end position="299"/>
    </location>
</feature>
<dbReference type="Pfam" id="PF25876">
    <property type="entry name" value="HH_MFP_RND"/>
    <property type="match status" value="1"/>
</dbReference>
<dbReference type="Gene3D" id="2.40.420.20">
    <property type="match status" value="1"/>
</dbReference>
<dbReference type="Pfam" id="PF25967">
    <property type="entry name" value="RND-MFP_C"/>
    <property type="match status" value="1"/>
</dbReference>
<reference evidence="13" key="1">
    <citation type="submission" date="2016-10" db="EMBL/GenBank/DDBJ databases">
        <authorList>
            <person name="Varghese N."/>
            <person name="Submissions S."/>
        </authorList>
    </citation>
    <scope>NUCLEOTIDE SEQUENCE [LARGE SCALE GENOMIC DNA]</scope>
    <source>
        <strain evidence="13">LMG 26383,CCUG 61248,R- 45681</strain>
    </source>
</reference>
<feature type="domain" description="Multidrug resistance protein MdtA-like C-terminal permuted SH3" evidence="11">
    <location>
        <begin position="305"/>
        <end position="362"/>
    </location>
</feature>
<comment type="similarity">
    <text evidence="2">Belongs to the membrane fusion protein (MFP) (TC 8.A.1) family.</text>
</comment>
<evidence type="ECO:0000256" key="2">
    <source>
        <dbReference type="ARBA" id="ARBA00009477"/>
    </source>
</evidence>
<dbReference type="InterPro" id="IPR006143">
    <property type="entry name" value="RND_pump_MFP"/>
</dbReference>